<dbReference type="GO" id="GO:0051920">
    <property type="term" value="F:peroxiredoxin activity"/>
    <property type="evidence" value="ECO:0007669"/>
    <property type="project" value="InterPro"/>
</dbReference>
<keyword evidence="4" id="KW-1185">Reference proteome</keyword>
<dbReference type="InterPro" id="IPR003779">
    <property type="entry name" value="CMD-like"/>
</dbReference>
<dbReference type="RefSeq" id="WP_077567477.1">
    <property type="nucleotide sequence ID" value="NZ_CP016809.1"/>
</dbReference>
<reference evidence="2" key="1">
    <citation type="submission" date="2016-08" db="EMBL/GenBank/DDBJ databases">
        <title>Complete Genome Seqeunce of Paenibacillus sp. nov. IHBB 9852 from high altitute lake of Indian trans-Himalayas.</title>
        <authorList>
            <person name="Kiran S."/>
            <person name="Swarnkar M.K."/>
            <person name="Rana A."/>
            <person name="Tewari R."/>
            <person name="Gulati A."/>
        </authorList>
    </citation>
    <scope>NUCLEOTIDE SEQUENCE [LARGE SCALE GENOMIC DNA]</scope>
    <source>
        <strain evidence="2">IHBB 9852</strain>
    </source>
</reference>
<dbReference type="Pfam" id="PF02627">
    <property type="entry name" value="CMD"/>
    <property type="match status" value="1"/>
</dbReference>
<evidence type="ECO:0000313" key="2">
    <source>
        <dbReference type="EMBL" id="ANY75131.1"/>
    </source>
</evidence>
<dbReference type="PANTHER" id="PTHR33930">
    <property type="entry name" value="ALKYL HYDROPEROXIDE REDUCTASE AHPD"/>
    <property type="match status" value="1"/>
</dbReference>
<dbReference type="SUPFAM" id="SSF69118">
    <property type="entry name" value="AhpD-like"/>
    <property type="match status" value="1"/>
</dbReference>
<proteinExistence type="predicted"/>
<evidence type="ECO:0000259" key="1">
    <source>
        <dbReference type="Pfam" id="PF02627"/>
    </source>
</evidence>
<evidence type="ECO:0000313" key="3">
    <source>
        <dbReference type="EMBL" id="OOC62704.1"/>
    </source>
</evidence>
<dbReference type="Proteomes" id="UP000189059">
    <property type="component" value="Unassembled WGS sequence"/>
</dbReference>
<evidence type="ECO:0000313" key="4">
    <source>
        <dbReference type="Proteomes" id="UP000189059"/>
    </source>
</evidence>
<sequence>MDMINDKVTAYKNEILNLKQSMPEMAEAYHHFTGVCFREGELDEKTKQLIALGIGLFANNEVCTFYHMEEARSKGATEAEIMEAVAVASAASAGHALSQGLTRVQHHLQ</sequence>
<dbReference type="Gene3D" id="1.20.1290.10">
    <property type="entry name" value="AhpD-like"/>
    <property type="match status" value="1"/>
</dbReference>
<feature type="domain" description="Carboxymuconolactone decarboxylase-like" evidence="1">
    <location>
        <begin position="23"/>
        <end position="100"/>
    </location>
</feature>
<name>A0A1B2E593_9BACL</name>
<dbReference type="OrthoDB" id="1683318at2"/>
<dbReference type="KEGG" id="pib:BBD41_22570"/>
<accession>A0A1B2E593</accession>
<dbReference type="EMBL" id="CP016809">
    <property type="protein sequence ID" value="ANY75131.1"/>
    <property type="molecule type" value="Genomic_DNA"/>
</dbReference>
<gene>
    <name evidence="3" type="ORF">BBD40_13070</name>
    <name evidence="2" type="ORF">BBD41_22570</name>
</gene>
<dbReference type="PANTHER" id="PTHR33930:SF2">
    <property type="entry name" value="BLR3452 PROTEIN"/>
    <property type="match status" value="1"/>
</dbReference>
<protein>
    <submittedName>
        <fullName evidence="2">Gamma-carboxymuconolactone decarboxylase</fullName>
    </submittedName>
</protein>
<reference evidence="3 4" key="2">
    <citation type="submission" date="2016-12" db="EMBL/GenBank/DDBJ databases">
        <title>Genome sequencing and description of Paenibacillus sp. nov. from high altitude lake in the Indian Trans- Himalayas.</title>
        <authorList>
            <person name="Kiran S."/>
            <person name="Swarnkar M.K."/>
            <person name="Rana A."/>
            <person name="Tewari R."/>
            <person name="Gulati A."/>
        </authorList>
    </citation>
    <scope>NUCLEOTIDE SEQUENCE [LARGE SCALE GENOMIC DNA]</scope>
    <source>
        <strain evidence="3 4">IHBB 9951</strain>
    </source>
</reference>
<organism evidence="2">
    <name type="scientific">Paenibacillus ihbetae</name>
    <dbReference type="NCBI Taxonomy" id="1870820"/>
    <lineage>
        <taxon>Bacteria</taxon>
        <taxon>Bacillati</taxon>
        <taxon>Bacillota</taxon>
        <taxon>Bacilli</taxon>
        <taxon>Bacillales</taxon>
        <taxon>Paenibacillaceae</taxon>
        <taxon>Paenibacillus</taxon>
    </lineage>
</organism>
<dbReference type="AlphaFoldDB" id="A0A1B2E593"/>
<dbReference type="InterPro" id="IPR029032">
    <property type="entry name" value="AhpD-like"/>
</dbReference>
<dbReference type="EMBL" id="MRVI01000001">
    <property type="protein sequence ID" value="OOC62704.1"/>
    <property type="molecule type" value="Genomic_DNA"/>
</dbReference>